<feature type="transmembrane region" description="Helical" evidence="5">
    <location>
        <begin position="731"/>
        <end position="754"/>
    </location>
</feature>
<organism evidence="7 8">
    <name type="scientific">Clostridium algifaecis</name>
    <dbReference type="NCBI Taxonomy" id="1472040"/>
    <lineage>
        <taxon>Bacteria</taxon>
        <taxon>Bacillati</taxon>
        <taxon>Bacillota</taxon>
        <taxon>Clostridia</taxon>
        <taxon>Eubacteriales</taxon>
        <taxon>Clostridiaceae</taxon>
        <taxon>Clostridium</taxon>
    </lineage>
</organism>
<keyword evidence="3 5" id="KW-1133">Transmembrane helix</keyword>
<dbReference type="SUPFAM" id="SSF58104">
    <property type="entry name" value="Methyl-accepting chemotaxis protein (MCP) signaling domain"/>
    <property type="match status" value="2"/>
</dbReference>
<dbReference type="Pfam" id="PF12698">
    <property type="entry name" value="ABC2_membrane_3"/>
    <property type="match status" value="2"/>
</dbReference>
<dbReference type="NCBIfam" id="TIGR03062">
    <property type="entry name" value="pip_yhgE_Cterm"/>
    <property type="match status" value="1"/>
</dbReference>
<dbReference type="Gene3D" id="1.10.287.950">
    <property type="entry name" value="Methyl-accepting chemotaxis protein"/>
    <property type="match status" value="2"/>
</dbReference>
<dbReference type="NCBIfam" id="TIGR03057">
    <property type="entry name" value="xxxLxxG_by_4"/>
    <property type="match status" value="6"/>
</dbReference>
<name>A0ABS4KUL6_9CLOT</name>
<feature type="domain" description="ABC-2 type transporter transmembrane" evidence="6">
    <location>
        <begin position="26"/>
        <end position="148"/>
    </location>
</feature>
<dbReference type="PANTHER" id="PTHR43077">
    <property type="entry name" value="TRANSPORT PERMEASE YVFS-RELATED"/>
    <property type="match status" value="1"/>
</dbReference>
<dbReference type="NCBIfam" id="TIGR03061">
    <property type="entry name" value="pip_yhgE_Nterm"/>
    <property type="match status" value="1"/>
</dbReference>
<dbReference type="InterPro" id="IPR017500">
    <property type="entry name" value="Phage_infect_YhgE_N"/>
</dbReference>
<accession>A0ABS4KUL6</accession>
<gene>
    <name evidence="7" type="ORF">J2Z42_002446</name>
</gene>
<comment type="caution">
    <text evidence="7">The sequence shown here is derived from an EMBL/GenBank/DDBJ whole genome shotgun (WGS) entry which is preliminary data.</text>
</comment>
<feature type="transmembrane region" description="Helical" evidence="5">
    <location>
        <begin position="691"/>
        <end position="711"/>
    </location>
</feature>
<feature type="domain" description="ABC-2 type transporter transmembrane" evidence="6">
    <location>
        <begin position="631"/>
        <end position="863"/>
    </location>
</feature>
<dbReference type="Proteomes" id="UP001519307">
    <property type="component" value="Unassembled WGS sequence"/>
</dbReference>
<feature type="transmembrane region" description="Helical" evidence="5">
    <location>
        <begin position="790"/>
        <end position="807"/>
    </location>
</feature>
<reference evidence="7 8" key="1">
    <citation type="submission" date="2021-03" db="EMBL/GenBank/DDBJ databases">
        <title>Genomic Encyclopedia of Type Strains, Phase IV (KMG-IV): sequencing the most valuable type-strain genomes for metagenomic binning, comparative biology and taxonomic classification.</title>
        <authorList>
            <person name="Goeker M."/>
        </authorList>
    </citation>
    <scope>NUCLEOTIDE SEQUENCE [LARGE SCALE GENOMIC DNA]</scope>
    <source>
        <strain evidence="7 8">DSM 28783</strain>
    </source>
</reference>
<keyword evidence="4 5" id="KW-0472">Membrane</keyword>
<evidence type="ECO:0000256" key="3">
    <source>
        <dbReference type="ARBA" id="ARBA00022989"/>
    </source>
</evidence>
<protein>
    <submittedName>
        <fullName evidence="7">Membrane protein</fullName>
    </submittedName>
</protein>
<dbReference type="InterPro" id="IPR017501">
    <property type="entry name" value="Phage_infect_YhgE_C"/>
</dbReference>
<feature type="transmembrane region" description="Helical" evidence="5">
    <location>
        <begin position="20"/>
        <end position="43"/>
    </location>
</feature>
<comment type="subcellular location">
    <subcellularLocation>
        <location evidence="1">Membrane</location>
        <topology evidence="1">Multi-pass membrane protein</topology>
    </subcellularLocation>
</comment>
<evidence type="ECO:0000259" key="6">
    <source>
        <dbReference type="Pfam" id="PF12698"/>
    </source>
</evidence>
<feature type="transmembrane region" description="Helical" evidence="5">
    <location>
        <begin position="760"/>
        <end position="783"/>
    </location>
</feature>
<evidence type="ECO:0000313" key="7">
    <source>
        <dbReference type="EMBL" id="MBP2033739.1"/>
    </source>
</evidence>
<evidence type="ECO:0000256" key="2">
    <source>
        <dbReference type="ARBA" id="ARBA00022692"/>
    </source>
</evidence>
<dbReference type="EMBL" id="JAGGLM010000020">
    <property type="protein sequence ID" value="MBP2033739.1"/>
    <property type="molecule type" value="Genomic_DNA"/>
</dbReference>
<evidence type="ECO:0000313" key="8">
    <source>
        <dbReference type="Proteomes" id="UP001519307"/>
    </source>
</evidence>
<dbReference type="RefSeq" id="WP_209702996.1">
    <property type="nucleotide sequence ID" value="NZ_JAGGLM010000020.1"/>
</dbReference>
<keyword evidence="2 5" id="KW-0812">Transmembrane</keyword>
<dbReference type="InterPro" id="IPR051328">
    <property type="entry name" value="T7SS_ABC-Transporter"/>
</dbReference>
<keyword evidence="8" id="KW-1185">Reference proteome</keyword>
<evidence type="ECO:0000256" key="5">
    <source>
        <dbReference type="SAM" id="Phobius"/>
    </source>
</evidence>
<dbReference type="Gene3D" id="3.40.1710.10">
    <property type="entry name" value="abc type-2 transporter like domain"/>
    <property type="match status" value="1"/>
</dbReference>
<evidence type="ECO:0000256" key="4">
    <source>
        <dbReference type="ARBA" id="ARBA00023136"/>
    </source>
</evidence>
<dbReference type="InterPro" id="IPR023908">
    <property type="entry name" value="xxxLxxG_rpt"/>
</dbReference>
<sequence length="902" mass="99287">MRFLKVLWGDIKNVSRKRMLAIAVIGITMIPIIYGGLYLAAFWDPYGKTQYISVGIVNLDTGSVIDNEKKNYGNDIVKELKKNNDLKWNFTSNTEKAEEDLQSGKYYAIMIIPSDFSKCLAGVEKGNLKRPEFIFSTNKKKNYVVGLIADKASIALKDKINKKIIDNIGIKVYDSLYKLKDGMKSAADGTSKVKDGIKTMKDQVPTLSSGINELVDGSNTLTDKLGDAANGSTELKNGIGTLNDKMPDLIDGVSKLLNGSSTLTNKIGDAWDGSKTIRDGVSSLNDKIPELGDGVDKLYDGATSLQDGLHEVNDNMPKLVSGVSDLKDGSDKLKNGIGQLKTKLSEAQDNLKQQVISKKQEISKDLLPIVENFKIQIEGIDKLLSNLPDNEYKTAIQQALNDQEILMQQIETILNDNSFDSDKLVSEINNIIGTLENMRDHLDPIAKSDKLPSQITDMVKQIQNQIDLTVNALKNIETSIGNAKSMVDQLNDGIDQLYDGSSELYNGLDELYDKSNDLQDGIGTLYEGSQNLRDGIGQFKDAIPELQNGVNDLSDGTVDLSDGLMKIHDGSQTLTDKLGELNDKMPDLQSGVQKLYDGSTDLSDGLFKLSDGSKKIRDGLQKIKDKMPDLQSGINKLYDGVATLHDKLADGAQQLADKLGASSSAMGNFMSDPLDMENKPLYDVNGYGEGLAPYFISLGLWVGALLMFFVITDKTVSDEKFGPVSMVLGKYLTYSIIGVLQALFLSFVVIKLGLRPPNVYIYYAFNIFLSLTFIAVMQNFIFLFGDIGRVMSIVALILQLTSSGGTFPGELLPKFFKTIGPFLPFTYSVSAIREISWGIDYNVLNKDIKVLASFLIVSLVLTLVMKKFFGKYIVAFDMRQICESKLKSVNKGRRKTENISAK</sequence>
<dbReference type="PANTHER" id="PTHR43077:SF5">
    <property type="entry name" value="PHAGE INFECTION PROTEIN"/>
    <property type="match status" value="1"/>
</dbReference>
<proteinExistence type="predicted"/>
<evidence type="ECO:0000256" key="1">
    <source>
        <dbReference type="ARBA" id="ARBA00004141"/>
    </source>
</evidence>
<feature type="transmembrane region" description="Helical" evidence="5">
    <location>
        <begin position="850"/>
        <end position="869"/>
    </location>
</feature>
<dbReference type="InterPro" id="IPR013525">
    <property type="entry name" value="ABC2_TM"/>
</dbReference>
<dbReference type="Gene3D" id="1.10.287.1490">
    <property type="match status" value="1"/>
</dbReference>